<protein>
    <submittedName>
        <fullName evidence="1">Uncharacterized protein</fullName>
    </submittedName>
</protein>
<sequence length="88" mass="10065">MCEQRDAQALPAARDLGGRMFSWQLRLGSRIHSGEHRGHRFLTKETDPHLSTTSFQVVVESDKVSPQPPFLQAKQPQFPQPLFIRLLL</sequence>
<keyword evidence="2" id="KW-1185">Reference proteome</keyword>
<dbReference type="EMBL" id="JAUNZN010000044">
    <property type="protein sequence ID" value="KAK4806231.1"/>
    <property type="molecule type" value="Genomic_DNA"/>
</dbReference>
<dbReference type="AlphaFoldDB" id="A0AAN7ML31"/>
<dbReference type="Proteomes" id="UP001333110">
    <property type="component" value="Unassembled WGS sequence"/>
</dbReference>
<organism evidence="1 2">
    <name type="scientific">Mycteria americana</name>
    <name type="common">Wood stork</name>
    <dbReference type="NCBI Taxonomy" id="33587"/>
    <lineage>
        <taxon>Eukaryota</taxon>
        <taxon>Metazoa</taxon>
        <taxon>Chordata</taxon>
        <taxon>Craniata</taxon>
        <taxon>Vertebrata</taxon>
        <taxon>Euteleostomi</taxon>
        <taxon>Archelosauria</taxon>
        <taxon>Archosauria</taxon>
        <taxon>Dinosauria</taxon>
        <taxon>Saurischia</taxon>
        <taxon>Theropoda</taxon>
        <taxon>Coelurosauria</taxon>
        <taxon>Aves</taxon>
        <taxon>Neognathae</taxon>
        <taxon>Neoaves</taxon>
        <taxon>Aequornithes</taxon>
        <taxon>Ciconiiformes</taxon>
        <taxon>Ciconiidae</taxon>
        <taxon>Mycteria</taxon>
    </lineage>
</organism>
<proteinExistence type="predicted"/>
<evidence type="ECO:0000313" key="1">
    <source>
        <dbReference type="EMBL" id="KAK4806231.1"/>
    </source>
</evidence>
<evidence type="ECO:0000313" key="2">
    <source>
        <dbReference type="Proteomes" id="UP001333110"/>
    </source>
</evidence>
<name>A0AAN7ML31_MYCAM</name>
<accession>A0AAN7ML31</accession>
<gene>
    <name evidence="1" type="ORF">QYF61_013375</name>
</gene>
<reference evidence="1 2" key="1">
    <citation type="journal article" date="2023" name="J. Hered.">
        <title>Chromosome-level genome of the wood stork (Mycteria americana) provides insight into avian chromosome evolution.</title>
        <authorList>
            <person name="Flamio R. Jr."/>
            <person name="Ramstad K.M."/>
        </authorList>
    </citation>
    <scope>NUCLEOTIDE SEQUENCE [LARGE SCALE GENOMIC DNA]</scope>
    <source>
        <strain evidence="1">JAX WOST 10</strain>
    </source>
</reference>
<comment type="caution">
    <text evidence="1">The sequence shown here is derived from an EMBL/GenBank/DDBJ whole genome shotgun (WGS) entry which is preliminary data.</text>
</comment>